<dbReference type="EMBL" id="CAKOFQ010006828">
    <property type="protein sequence ID" value="CAH1974762.1"/>
    <property type="molecule type" value="Genomic_DNA"/>
</dbReference>
<reference evidence="3" key="1">
    <citation type="submission" date="2022-03" db="EMBL/GenBank/DDBJ databases">
        <authorList>
            <person name="Sayadi A."/>
        </authorList>
    </citation>
    <scope>NUCLEOTIDE SEQUENCE</scope>
</reference>
<name>A0A9P0KHD0_ACAOB</name>
<proteinExistence type="predicted"/>
<protein>
    <recommendedName>
        <fullName evidence="2">PiggyBac transposable element-derived protein domain-containing protein</fullName>
    </recommendedName>
</protein>
<dbReference type="PANTHER" id="PTHR46599:SF3">
    <property type="entry name" value="PIGGYBAC TRANSPOSABLE ELEMENT-DERIVED PROTEIN 4"/>
    <property type="match status" value="1"/>
</dbReference>
<evidence type="ECO:0000313" key="4">
    <source>
        <dbReference type="Proteomes" id="UP001152888"/>
    </source>
</evidence>
<dbReference type="AlphaFoldDB" id="A0A9P0KHD0"/>
<dbReference type="Pfam" id="PF13843">
    <property type="entry name" value="DDE_Tnp_1_7"/>
    <property type="match status" value="2"/>
</dbReference>
<comment type="caution">
    <text evidence="3">The sequence shown here is derived from an EMBL/GenBank/DDBJ whole genome shotgun (WGS) entry which is preliminary data.</text>
</comment>
<feature type="compositionally biased region" description="Acidic residues" evidence="1">
    <location>
        <begin position="60"/>
        <end position="76"/>
    </location>
</feature>
<gene>
    <name evidence="3" type="ORF">ACAOBT_LOCUS11277</name>
</gene>
<evidence type="ECO:0000313" key="3">
    <source>
        <dbReference type="EMBL" id="CAH1974762.1"/>
    </source>
</evidence>
<organism evidence="3 4">
    <name type="scientific">Acanthoscelides obtectus</name>
    <name type="common">Bean weevil</name>
    <name type="synonym">Bruchus obtectus</name>
    <dbReference type="NCBI Taxonomy" id="200917"/>
    <lineage>
        <taxon>Eukaryota</taxon>
        <taxon>Metazoa</taxon>
        <taxon>Ecdysozoa</taxon>
        <taxon>Arthropoda</taxon>
        <taxon>Hexapoda</taxon>
        <taxon>Insecta</taxon>
        <taxon>Pterygota</taxon>
        <taxon>Neoptera</taxon>
        <taxon>Endopterygota</taxon>
        <taxon>Coleoptera</taxon>
        <taxon>Polyphaga</taxon>
        <taxon>Cucujiformia</taxon>
        <taxon>Chrysomeloidea</taxon>
        <taxon>Chrysomelidae</taxon>
        <taxon>Bruchinae</taxon>
        <taxon>Bruchini</taxon>
        <taxon>Acanthoscelides</taxon>
    </lineage>
</organism>
<sequence length="420" mass="47639">MSSKKNKKLTDAELQYFTENLDEISSPDELSTASGESSSEEDPFHNSGESDESYKPSSSSDEDIQNDNSDTEEEEGNITAENSGEQFEIPAMNGNVIWSLPTRDAHIPRFSIPDEIQCAVDPSITANSTPLEIFNKLFPRSLFIFIAKCTNQRIQMYNRNNKSATLTDAGEIMITLGCSLVITFDGLPSVPSSGNCHTYEKRYAKKFKEKRKMNRGECEFLTNQSSSLATRWQDTKEVIVLSNCQSTVMTSVKRKDKSGKKVDVPCPTAIAFYNEIMGGVDLADQMSGVYNLDRKSCKWWKKVFYRLLMISVVNSWVIYNDLRRTQKKIPLLEFLFSLSEDLIEKGKKQTLVKLRRNSHGRPSKRTKVMKNVGDHLPVESAKRRRCARCAIQKKERRTTTICTMCNVGLCKHCFALYHTS</sequence>
<dbReference type="Proteomes" id="UP001152888">
    <property type="component" value="Unassembled WGS sequence"/>
</dbReference>
<accession>A0A9P0KHD0</accession>
<evidence type="ECO:0000259" key="2">
    <source>
        <dbReference type="Pfam" id="PF13843"/>
    </source>
</evidence>
<feature type="domain" description="PiggyBac transposable element-derived protein" evidence="2">
    <location>
        <begin position="129"/>
        <end position="190"/>
    </location>
</feature>
<feature type="region of interest" description="Disordered" evidence="1">
    <location>
        <begin position="19"/>
        <end position="86"/>
    </location>
</feature>
<dbReference type="OrthoDB" id="6720297at2759"/>
<feature type="compositionally biased region" description="Polar residues" evidence="1">
    <location>
        <begin position="28"/>
        <end position="37"/>
    </location>
</feature>
<evidence type="ECO:0000256" key="1">
    <source>
        <dbReference type="SAM" id="MobiDB-lite"/>
    </source>
</evidence>
<feature type="domain" description="PiggyBac transposable element-derived protein" evidence="2">
    <location>
        <begin position="204"/>
        <end position="316"/>
    </location>
</feature>
<keyword evidence="4" id="KW-1185">Reference proteome</keyword>
<dbReference type="PANTHER" id="PTHR46599">
    <property type="entry name" value="PIGGYBAC TRANSPOSABLE ELEMENT-DERIVED PROTEIN 4"/>
    <property type="match status" value="1"/>
</dbReference>
<dbReference type="InterPro" id="IPR029526">
    <property type="entry name" value="PGBD"/>
</dbReference>